<comment type="caution">
    <text evidence="2">The sequence shown here is derived from an EMBL/GenBank/DDBJ whole genome shotgun (WGS) entry which is preliminary data.</text>
</comment>
<reference evidence="3" key="2">
    <citation type="submission" date="2023-07" db="EMBL/GenBank/DDBJ databases">
        <title>Myceligenerans salitolerans sp. nov., a halotolerant actinomycete isolated from a salt lake in Xinjiang, China.</title>
        <authorList>
            <person name="Guan T."/>
        </authorList>
    </citation>
    <scope>NUCLEOTIDE SEQUENCE [LARGE SCALE GENOMIC DNA]</scope>
    <source>
        <strain evidence="3">XHU 5031</strain>
    </source>
</reference>
<dbReference type="EMBL" id="JAFMPK010000046">
    <property type="protein sequence ID" value="MBO0609923.1"/>
    <property type="molecule type" value="Genomic_DNA"/>
</dbReference>
<feature type="region of interest" description="Disordered" evidence="1">
    <location>
        <begin position="26"/>
        <end position="54"/>
    </location>
</feature>
<feature type="compositionally biased region" description="Basic residues" evidence="1">
    <location>
        <begin position="34"/>
        <end position="43"/>
    </location>
</feature>
<accession>A0ABS3IAD6</accession>
<proteinExistence type="predicted"/>
<feature type="compositionally biased region" description="Low complexity" evidence="1">
    <location>
        <begin position="44"/>
        <end position="54"/>
    </location>
</feature>
<protein>
    <submittedName>
        <fullName evidence="2">Uncharacterized protein</fullName>
    </submittedName>
</protein>
<dbReference type="RefSeq" id="WP_207275873.1">
    <property type="nucleotide sequence ID" value="NZ_JAFMPK010000046.1"/>
</dbReference>
<evidence type="ECO:0000256" key="1">
    <source>
        <dbReference type="SAM" id="MobiDB-lite"/>
    </source>
</evidence>
<name>A0ABS3IAD6_9MICO</name>
<reference evidence="2 3" key="1">
    <citation type="submission" date="2021-03" db="EMBL/GenBank/DDBJ databases">
        <authorList>
            <person name="Xin L."/>
        </authorList>
    </citation>
    <scope>NUCLEOTIDE SEQUENCE [LARGE SCALE GENOMIC DNA]</scope>
    <source>
        <strain evidence="2 3">XHU 5031</strain>
    </source>
</reference>
<organism evidence="2 3">
    <name type="scientific">Myceligenerans salitolerans</name>
    <dbReference type="NCBI Taxonomy" id="1230528"/>
    <lineage>
        <taxon>Bacteria</taxon>
        <taxon>Bacillati</taxon>
        <taxon>Actinomycetota</taxon>
        <taxon>Actinomycetes</taxon>
        <taxon>Micrococcales</taxon>
        <taxon>Promicromonosporaceae</taxon>
        <taxon>Myceligenerans</taxon>
    </lineage>
</organism>
<evidence type="ECO:0000313" key="3">
    <source>
        <dbReference type="Proteomes" id="UP000664617"/>
    </source>
</evidence>
<gene>
    <name evidence="2" type="ORF">J0911_12885</name>
</gene>
<dbReference type="Proteomes" id="UP000664617">
    <property type="component" value="Unassembled WGS sequence"/>
</dbReference>
<evidence type="ECO:0000313" key="2">
    <source>
        <dbReference type="EMBL" id="MBO0609923.1"/>
    </source>
</evidence>
<sequence length="54" mass="5950">MDLAALLVAGVLVLVALVMRHAMTRAGLGDRPPRDRRAHRRRQGGASAARGWYR</sequence>
<keyword evidence="3" id="KW-1185">Reference proteome</keyword>